<dbReference type="EMBL" id="CP098755">
    <property type="protein sequence ID" value="USG67329.1"/>
    <property type="molecule type" value="Genomic_DNA"/>
</dbReference>
<dbReference type="InterPro" id="IPR023393">
    <property type="entry name" value="START-like_dom_sf"/>
</dbReference>
<evidence type="ECO:0000313" key="3">
    <source>
        <dbReference type="EMBL" id="USG67329.1"/>
    </source>
</evidence>
<evidence type="ECO:0000313" key="4">
    <source>
        <dbReference type="Proteomes" id="UP001056500"/>
    </source>
</evidence>
<organism evidence="3 4">
    <name type="scientific">Brevibacillus ruminantium</name>
    <dbReference type="NCBI Taxonomy" id="2950604"/>
    <lineage>
        <taxon>Bacteria</taxon>
        <taxon>Bacillati</taxon>
        <taxon>Bacillota</taxon>
        <taxon>Bacilli</taxon>
        <taxon>Bacillales</taxon>
        <taxon>Paenibacillaceae</taxon>
        <taxon>Brevibacillus</taxon>
    </lineage>
</organism>
<comment type="similarity">
    <text evidence="1">Belongs to the AHA1 family.</text>
</comment>
<keyword evidence="4" id="KW-1185">Reference proteome</keyword>
<dbReference type="RefSeq" id="WP_251874431.1">
    <property type="nucleotide sequence ID" value="NZ_CP098755.1"/>
</dbReference>
<dbReference type="Pfam" id="PF08327">
    <property type="entry name" value="AHSA1"/>
    <property type="match status" value="1"/>
</dbReference>
<dbReference type="Proteomes" id="UP001056500">
    <property type="component" value="Chromosome"/>
</dbReference>
<evidence type="ECO:0000259" key="2">
    <source>
        <dbReference type="Pfam" id="PF08327"/>
    </source>
</evidence>
<reference evidence="3" key="1">
    <citation type="submission" date="2022-06" db="EMBL/GenBank/DDBJ databases">
        <title>Genome sequencing of Brevibacillus sp. BB3-R1.</title>
        <authorList>
            <person name="Heo J."/>
            <person name="Lee D."/>
            <person name="Won M."/>
            <person name="Han B.-H."/>
            <person name="Hong S.-B."/>
            <person name="Kwon S.-W."/>
        </authorList>
    </citation>
    <scope>NUCLEOTIDE SEQUENCE</scope>
    <source>
        <strain evidence="3">BB3-R1</strain>
    </source>
</reference>
<protein>
    <submittedName>
        <fullName evidence="3">SRPBCC family protein</fullName>
    </submittedName>
</protein>
<gene>
    <name evidence="3" type="ORF">NDK47_08665</name>
</gene>
<dbReference type="CDD" id="cd08899">
    <property type="entry name" value="SRPBCC_CalC_Aha1-like_6"/>
    <property type="match status" value="1"/>
</dbReference>
<evidence type="ECO:0000256" key="1">
    <source>
        <dbReference type="ARBA" id="ARBA00006817"/>
    </source>
</evidence>
<dbReference type="InterPro" id="IPR013538">
    <property type="entry name" value="ASHA1/2-like_C"/>
</dbReference>
<feature type="domain" description="Activator of Hsp90 ATPase homologue 1/2-like C-terminal" evidence="2">
    <location>
        <begin position="22"/>
        <end position="131"/>
    </location>
</feature>
<dbReference type="Gene3D" id="3.30.530.20">
    <property type="match status" value="1"/>
</dbReference>
<accession>A0ABY4WKE4</accession>
<name>A0ABY4WKE4_9BACL</name>
<proteinExistence type="inferred from homology"/>
<dbReference type="SUPFAM" id="SSF55961">
    <property type="entry name" value="Bet v1-like"/>
    <property type="match status" value="1"/>
</dbReference>
<sequence>MLASIDRTEHGYFARFERRLKHSVEEVWSYLTDNEKLKQWFPELRVEELREGGTILFDMGDGTFEKMNITRLQIHSLLEYTWADDLVRFELSPEPDGCFLVFQEELTKITDHTAKDLAGWHVCLDVIEALLDGRTMESRFEVWKTWHEKYVQALSDIKNSATDAS</sequence>